<reference evidence="1 2" key="1">
    <citation type="submission" date="2019-06" db="EMBL/GenBank/DDBJ databases">
        <title>Sequencing the genomes of 1000 actinobacteria strains.</title>
        <authorList>
            <person name="Klenk H.-P."/>
        </authorList>
    </citation>
    <scope>NUCLEOTIDE SEQUENCE [LARGE SCALE GENOMIC DNA]</scope>
    <source>
        <strain evidence="1 2">DSM 26477</strain>
    </source>
</reference>
<dbReference type="AlphaFoldDB" id="A0A542YEZ5"/>
<organism evidence="1 2">
    <name type="scientific">Homoserinimonas aerilata</name>
    <dbReference type="NCBI Taxonomy" id="1162970"/>
    <lineage>
        <taxon>Bacteria</taxon>
        <taxon>Bacillati</taxon>
        <taxon>Actinomycetota</taxon>
        <taxon>Actinomycetes</taxon>
        <taxon>Micrococcales</taxon>
        <taxon>Microbacteriaceae</taxon>
        <taxon>Homoserinimonas</taxon>
    </lineage>
</organism>
<sequence>MTLTAIISPIRDGRATGRAETAEISADGADYGAAKVALQGLVPQGWRMLAIRYD</sequence>
<protein>
    <submittedName>
        <fullName evidence="1">Uncharacterized protein</fullName>
    </submittedName>
</protein>
<name>A0A542YEZ5_9MICO</name>
<evidence type="ECO:0000313" key="2">
    <source>
        <dbReference type="Proteomes" id="UP000317998"/>
    </source>
</evidence>
<dbReference type="RefSeq" id="WP_185740543.1">
    <property type="nucleotide sequence ID" value="NZ_VFOM01000002.1"/>
</dbReference>
<evidence type="ECO:0000313" key="1">
    <source>
        <dbReference type="EMBL" id="TQL46659.1"/>
    </source>
</evidence>
<proteinExistence type="predicted"/>
<gene>
    <name evidence="1" type="ORF">FB562_2183</name>
</gene>
<dbReference type="EMBL" id="VFOM01000002">
    <property type="protein sequence ID" value="TQL46659.1"/>
    <property type="molecule type" value="Genomic_DNA"/>
</dbReference>
<comment type="caution">
    <text evidence="1">The sequence shown here is derived from an EMBL/GenBank/DDBJ whole genome shotgun (WGS) entry which is preliminary data.</text>
</comment>
<accession>A0A542YEZ5</accession>
<keyword evidence="2" id="KW-1185">Reference proteome</keyword>
<dbReference type="Proteomes" id="UP000317998">
    <property type="component" value="Unassembled WGS sequence"/>
</dbReference>